<evidence type="ECO:0000256" key="5">
    <source>
        <dbReference type="ARBA" id="ARBA00022898"/>
    </source>
</evidence>
<dbReference type="InterPro" id="IPR000192">
    <property type="entry name" value="Aminotrans_V_dom"/>
</dbReference>
<dbReference type="PANTHER" id="PTHR11601:SF34">
    <property type="entry name" value="CYSTEINE DESULFURASE"/>
    <property type="match status" value="1"/>
</dbReference>
<dbReference type="PROSITE" id="PS00595">
    <property type="entry name" value="AA_TRANSFER_CLASS_5"/>
    <property type="match status" value="1"/>
</dbReference>
<dbReference type="EMBL" id="CADCUC010000615">
    <property type="protein sequence ID" value="CAA9359985.1"/>
    <property type="molecule type" value="Genomic_DNA"/>
</dbReference>
<dbReference type="Gene3D" id="3.40.640.10">
    <property type="entry name" value="Type I PLP-dependent aspartate aminotransferase-like (Major domain)"/>
    <property type="match status" value="1"/>
</dbReference>
<evidence type="ECO:0000256" key="4">
    <source>
        <dbReference type="ARBA" id="ARBA00022723"/>
    </source>
</evidence>
<dbReference type="EC" id="2.8.1.7" evidence="3"/>
<gene>
    <name evidence="11" type="ORF">AVDCRST_MAG90-2952</name>
</gene>
<dbReference type="PANTHER" id="PTHR11601">
    <property type="entry name" value="CYSTEINE DESULFURYLASE FAMILY MEMBER"/>
    <property type="match status" value="1"/>
</dbReference>
<protein>
    <recommendedName>
        <fullName evidence="3">cysteine desulfurase</fullName>
        <ecNumber evidence="3">2.8.1.7</ecNumber>
    </recommendedName>
</protein>
<name>A0A6J4MKY5_9HYPH</name>
<comment type="similarity">
    <text evidence="2">Belongs to the class-V pyridoxal-phosphate-dependent aminotransferase family. NifS/IscS subfamily.</text>
</comment>
<keyword evidence="7" id="KW-0411">Iron-sulfur</keyword>
<dbReference type="InterPro" id="IPR015424">
    <property type="entry name" value="PyrdxlP-dep_Trfase"/>
</dbReference>
<evidence type="ECO:0000256" key="2">
    <source>
        <dbReference type="ARBA" id="ARBA00006490"/>
    </source>
</evidence>
<evidence type="ECO:0000256" key="3">
    <source>
        <dbReference type="ARBA" id="ARBA00012239"/>
    </source>
</evidence>
<evidence type="ECO:0000256" key="9">
    <source>
        <dbReference type="RuleBase" id="RU004504"/>
    </source>
</evidence>
<comment type="catalytic activity">
    <reaction evidence="8">
        <text>(sulfur carrier)-H + L-cysteine = (sulfur carrier)-SH + L-alanine</text>
        <dbReference type="Rhea" id="RHEA:43892"/>
        <dbReference type="Rhea" id="RHEA-COMP:14737"/>
        <dbReference type="Rhea" id="RHEA-COMP:14739"/>
        <dbReference type="ChEBI" id="CHEBI:29917"/>
        <dbReference type="ChEBI" id="CHEBI:35235"/>
        <dbReference type="ChEBI" id="CHEBI:57972"/>
        <dbReference type="ChEBI" id="CHEBI:64428"/>
        <dbReference type="EC" id="2.8.1.7"/>
    </reaction>
</comment>
<organism evidence="11">
    <name type="scientific">uncultured Microvirga sp</name>
    <dbReference type="NCBI Taxonomy" id="412392"/>
    <lineage>
        <taxon>Bacteria</taxon>
        <taxon>Pseudomonadati</taxon>
        <taxon>Pseudomonadota</taxon>
        <taxon>Alphaproteobacteria</taxon>
        <taxon>Hyphomicrobiales</taxon>
        <taxon>Methylobacteriaceae</taxon>
        <taxon>Microvirga</taxon>
        <taxon>environmental samples</taxon>
    </lineage>
</organism>
<keyword evidence="4" id="KW-0479">Metal-binding</keyword>
<dbReference type="InterPro" id="IPR015422">
    <property type="entry name" value="PyrdxlP-dep_Trfase_small"/>
</dbReference>
<dbReference type="GO" id="GO:0051536">
    <property type="term" value="F:iron-sulfur cluster binding"/>
    <property type="evidence" value="ECO:0007669"/>
    <property type="project" value="UniProtKB-KW"/>
</dbReference>
<dbReference type="Gene3D" id="3.90.1150.10">
    <property type="entry name" value="Aspartate Aminotransferase, domain 1"/>
    <property type="match status" value="1"/>
</dbReference>
<comment type="cofactor">
    <cofactor evidence="1 9">
        <name>pyridoxal 5'-phosphate</name>
        <dbReference type="ChEBI" id="CHEBI:597326"/>
    </cofactor>
</comment>
<dbReference type="InterPro" id="IPR020578">
    <property type="entry name" value="Aminotrans_V_PyrdxlP_BS"/>
</dbReference>
<dbReference type="SUPFAM" id="SSF53383">
    <property type="entry name" value="PLP-dependent transferases"/>
    <property type="match status" value="1"/>
</dbReference>
<keyword evidence="6" id="KW-0408">Iron</keyword>
<dbReference type="InterPro" id="IPR015421">
    <property type="entry name" value="PyrdxlP-dep_Trfase_major"/>
</dbReference>
<feature type="domain" description="Aminotransferase class V" evidence="10">
    <location>
        <begin position="5"/>
        <end position="210"/>
    </location>
</feature>
<evidence type="ECO:0000259" key="10">
    <source>
        <dbReference type="Pfam" id="PF00266"/>
    </source>
</evidence>
<dbReference type="AlphaFoldDB" id="A0A6J4MKY5"/>
<dbReference type="GO" id="GO:0031071">
    <property type="term" value="F:cysteine desulfurase activity"/>
    <property type="evidence" value="ECO:0007669"/>
    <property type="project" value="UniProtKB-EC"/>
</dbReference>
<keyword evidence="5" id="KW-0663">Pyridoxal phosphate</keyword>
<dbReference type="Pfam" id="PF00266">
    <property type="entry name" value="Aminotran_5"/>
    <property type="match status" value="1"/>
</dbReference>
<evidence type="ECO:0000256" key="8">
    <source>
        <dbReference type="ARBA" id="ARBA00050776"/>
    </source>
</evidence>
<accession>A0A6J4MKY5</accession>
<keyword evidence="11" id="KW-0808">Transferase</keyword>
<evidence type="ECO:0000313" key="11">
    <source>
        <dbReference type="EMBL" id="CAA9359985.1"/>
    </source>
</evidence>
<evidence type="ECO:0000256" key="1">
    <source>
        <dbReference type="ARBA" id="ARBA00001933"/>
    </source>
</evidence>
<sequence>MAEAAPLIHARSGLLHCDAVQAAGKVEVDLASLGCDVLTLSAHKLGGPKGVGAIAFASDRVEIGDRLVRGGGQERGWRAGTENVATIAGFGAAAAMAGQDRDREAARLRGLRDGCEAAVRRLAPEALIFGEGADRLANTLAFAVPGLKAETALIALDLDGVAVSSGSACSSGKVSRSHVLEAMGVAPALASAAIRISLGWASTEGDVNRFASAFEKLLATLYRGRARAA</sequence>
<reference evidence="11" key="1">
    <citation type="submission" date="2020-02" db="EMBL/GenBank/DDBJ databases">
        <authorList>
            <person name="Meier V. D."/>
        </authorList>
    </citation>
    <scope>NUCLEOTIDE SEQUENCE</scope>
    <source>
        <strain evidence="11">AVDCRST_MAG90</strain>
    </source>
</reference>
<proteinExistence type="inferred from homology"/>
<evidence type="ECO:0000256" key="6">
    <source>
        <dbReference type="ARBA" id="ARBA00023004"/>
    </source>
</evidence>
<evidence type="ECO:0000256" key="7">
    <source>
        <dbReference type="ARBA" id="ARBA00023014"/>
    </source>
</evidence>
<dbReference type="GO" id="GO:0046872">
    <property type="term" value="F:metal ion binding"/>
    <property type="evidence" value="ECO:0007669"/>
    <property type="project" value="UniProtKB-KW"/>
</dbReference>